<proteinExistence type="inferred from homology"/>
<evidence type="ECO:0000256" key="1">
    <source>
        <dbReference type="ARBA" id="ARBA00004651"/>
    </source>
</evidence>
<dbReference type="InterPro" id="IPR048631">
    <property type="entry name" value="SecD_1st"/>
</dbReference>
<evidence type="ECO:0000259" key="12">
    <source>
        <dbReference type="Pfam" id="PF02355"/>
    </source>
</evidence>
<comment type="caution">
    <text evidence="16">The sequence shown here is derived from an EMBL/GenBank/DDBJ whole genome shotgun (WGS) entry which is preliminary data.</text>
</comment>
<dbReference type="InterPro" id="IPR022646">
    <property type="entry name" value="SecD/SecF_CS"/>
</dbReference>
<evidence type="ECO:0000259" key="15">
    <source>
        <dbReference type="Pfam" id="PF22599"/>
    </source>
</evidence>
<comment type="subunit">
    <text evidence="11">Forms a complex with SecF. Part of the essential Sec protein translocation apparatus which comprises SecA, SecYEG and auxiliary proteins SecDF-YajC and YidC.</text>
</comment>
<keyword evidence="2 11" id="KW-0813">Transport</keyword>
<feature type="transmembrane region" description="Helical" evidence="11">
    <location>
        <begin position="455"/>
        <end position="474"/>
    </location>
</feature>
<dbReference type="AlphaFoldDB" id="A0A2S5TKZ6"/>
<dbReference type="GO" id="GO:0006605">
    <property type="term" value="P:protein targeting"/>
    <property type="evidence" value="ECO:0007669"/>
    <property type="project" value="UniProtKB-UniRule"/>
</dbReference>
<evidence type="ECO:0000256" key="9">
    <source>
        <dbReference type="ARBA" id="ARBA00060774"/>
    </source>
</evidence>
<dbReference type="Gene3D" id="3.30.70.3400">
    <property type="match status" value="2"/>
</dbReference>
<feature type="domain" description="SecD export protein N-terminal TM" evidence="13">
    <location>
        <begin position="1"/>
        <end position="102"/>
    </location>
</feature>
<dbReference type="GO" id="GO:0005886">
    <property type="term" value="C:plasma membrane"/>
    <property type="evidence" value="ECO:0007669"/>
    <property type="project" value="UniProtKB-SubCell"/>
</dbReference>
<organism evidence="16 17">
    <name type="scientific">Solimonas fluminis</name>
    <dbReference type="NCBI Taxonomy" id="2086571"/>
    <lineage>
        <taxon>Bacteria</taxon>
        <taxon>Pseudomonadati</taxon>
        <taxon>Pseudomonadota</taxon>
        <taxon>Gammaproteobacteria</taxon>
        <taxon>Nevskiales</taxon>
        <taxon>Nevskiaceae</taxon>
        <taxon>Solimonas</taxon>
    </lineage>
</organism>
<dbReference type="Gene3D" id="3.30.1360.200">
    <property type="match status" value="1"/>
</dbReference>
<keyword evidence="7 11" id="KW-0811">Translocation</keyword>
<feature type="transmembrane region" description="Helical" evidence="11">
    <location>
        <begin position="479"/>
        <end position="501"/>
    </location>
</feature>
<evidence type="ECO:0000256" key="3">
    <source>
        <dbReference type="ARBA" id="ARBA00022475"/>
    </source>
</evidence>
<dbReference type="FunFam" id="3.30.70.3400:FF:000003">
    <property type="entry name" value="Preprotein translocase subunit SecD"/>
    <property type="match status" value="1"/>
</dbReference>
<keyword evidence="4 11" id="KW-0812">Transmembrane</keyword>
<dbReference type="InterPro" id="IPR022813">
    <property type="entry name" value="SecD/SecF_arch_bac"/>
</dbReference>
<comment type="similarity">
    <text evidence="9 11">Belongs to the SecD/SecF family. SecD subfamily.</text>
</comment>
<comment type="caution">
    <text evidence="11">Lacks conserved residue(s) required for the propagation of feature annotation.</text>
</comment>
<dbReference type="OrthoDB" id="9805019at2"/>
<keyword evidence="17" id="KW-1185">Reference proteome</keyword>
<dbReference type="Pfam" id="PF21760">
    <property type="entry name" value="SecD_1st"/>
    <property type="match status" value="1"/>
</dbReference>
<dbReference type="RefSeq" id="WP_104228617.1">
    <property type="nucleotide sequence ID" value="NZ_PSNW01000001.1"/>
</dbReference>
<dbReference type="GO" id="GO:0015450">
    <property type="term" value="F:protein-transporting ATPase activity"/>
    <property type="evidence" value="ECO:0007669"/>
    <property type="project" value="InterPro"/>
</dbReference>
<feature type="domain" description="Protein export membrane protein SecD/SecF C-terminal" evidence="12">
    <location>
        <begin position="435"/>
        <end position="595"/>
    </location>
</feature>
<evidence type="ECO:0000256" key="6">
    <source>
        <dbReference type="ARBA" id="ARBA00022989"/>
    </source>
</evidence>
<dbReference type="Pfam" id="PF07549">
    <property type="entry name" value="Sec_GG"/>
    <property type="match status" value="1"/>
</dbReference>
<dbReference type="EMBL" id="PSNW01000001">
    <property type="protein sequence ID" value="PPE75651.1"/>
    <property type="molecule type" value="Genomic_DNA"/>
</dbReference>
<evidence type="ECO:0000259" key="13">
    <source>
        <dbReference type="Pfam" id="PF13721"/>
    </source>
</evidence>
<dbReference type="GO" id="GO:0065002">
    <property type="term" value="P:intracellular protein transmembrane transport"/>
    <property type="evidence" value="ECO:0007669"/>
    <property type="project" value="UniProtKB-UniRule"/>
</dbReference>
<keyword evidence="3 11" id="KW-1003">Cell membrane</keyword>
<dbReference type="NCBIfam" id="TIGR01129">
    <property type="entry name" value="secD"/>
    <property type="match status" value="1"/>
</dbReference>
<gene>
    <name evidence="11 16" type="primary">secD</name>
    <name evidence="16" type="ORF">C3942_01790</name>
</gene>
<dbReference type="FunFam" id="1.20.1640.10:FF:000004">
    <property type="entry name" value="Protein translocase subunit SecD"/>
    <property type="match status" value="1"/>
</dbReference>
<dbReference type="FunFam" id="3.30.1360.200:FF:000001">
    <property type="entry name" value="Protein translocase subunit SecD"/>
    <property type="match status" value="1"/>
</dbReference>
<dbReference type="Pfam" id="PF13721">
    <property type="entry name" value="SecD-TM1"/>
    <property type="match status" value="1"/>
</dbReference>
<evidence type="ECO:0000313" key="17">
    <source>
        <dbReference type="Proteomes" id="UP000238220"/>
    </source>
</evidence>
<evidence type="ECO:0000313" key="16">
    <source>
        <dbReference type="EMBL" id="PPE75651.1"/>
    </source>
</evidence>
<name>A0A2S5TKZ6_9GAMM</name>
<evidence type="ECO:0000256" key="2">
    <source>
        <dbReference type="ARBA" id="ARBA00022448"/>
    </source>
</evidence>
<dbReference type="InterPro" id="IPR054384">
    <property type="entry name" value="SecDF_P1_head"/>
</dbReference>
<feature type="domain" description="SecDF P1 head subdomain" evidence="15">
    <location>
        <begin position="303"/>
        <end position="433"/>
    </location>
</feature>
<comment type="function">
    <text evidence="11">Part of the Sec protein translocase complex. Interacts with the SecYEG preprotein conducting channel. SecDF uses the proton motive force (PMF) to complete protein translocation after the ATP-dependent function of SecA.</text>
</comment>
<dbReference type="InterPro" id="IPR055344">
    <property type="entry name" value="SecD_SecF_C_bact"/>
</dbReference>
<dbReference type="InterPro" id="IPR005791">
    <property type="entry name" value="SecD"/>
</dbReference>
<feature type="domain" description="Protein translocase subunit SecDF P1" evidence="14">
    <location>
        <begin position="227"/>
        <end position="286"/>
    </location>
</feature>
<comment type="subcellular location">
    <subcellularLocation>
        <location evidence="1 11">Cell membrane</location>
        <topology evidence="1 11">Multi-pass membrane protein</topology>
    </subcellularLocation>
</comment>
<dbReference type="InterPro" id="IPR027398">
    <property type="entry name" value="SecD-TM"/>
</dbReference>
<dbReference type="SUPFAM" id="SSF82866">
    <property type="entry name" value="Multidrug efflux transporter AcrB transmembrane domain"/>
    <property type="match status" value="1"/>
</dbReference>
<dbReference type="PANTHER" id="PTHR30081">
    <property type="entry name" value="PROTEIN-EXPORT MEMBRANE PROTEIN SEC"/>
    <property type="match status" value="1"/>
</dbReference>
<dbReference type="InterPro" id="IPR048634">
    <property type="entry name" value="SecD_SecF_C"/>
</dbReference>
<evidence type="ECO:0000256" key="4">
    <source>
        <dbReference type="ARBA" id="ARBA00022692"/>
    </source>
</evidence>
<keyword evidence="8 11" id="KW-0472">Membrane</keyword>
<dbReference type="Pfam" id="PF02355">
    <property type="entry name" value="SecD_SecF_C"/>
    <property type="match status" value="1"/>
</dbReference>
<dbReference type="Pfam" id="PF22599">
    <property type="entry name" value="SecDF_P1_head"/>
    <property type="match status" value="1"/>
</dbReference>
<dbReference type="NCBIfam" id="TIGR00916">
    <property type="entry name" value="2A0604s01"/>
    <property type="match status" value="1"/>
</dbReference>
<evidence type="ECO:0000259" key="14">
    <source>
        <dbReference type="Pfam" id="PF21760"/>
    </source>
</evidence>
<evidence type="ECO:0000256" key="11">
    <source>
        <dbReference type="HAMAP-Rule" id="MF_01463"/>
    </source>
</evidence>
<feature type="transmembrane region" description="Helical" evidence="11">
    <location>
        <begin position="550"/>
        <end position="573"/>
    </location>
</feature>
<evidence type="ECO:0000256" key="5">
    <source>
        <dbReference type="ARBA" id="ARBA00022927"/>
    </source>
</evidence>
<dbReference type="HAMAP" id="MF_01463_B">
    <property type="entry name" value="SecD_B"/>
    <property type="match status" value="1"/>
</dbReference>
<dbReference type="Gene3D" id="1.20.1640.10">
    <property type="entry name" value="Multidrug efflux transporter AcrB transmembrane domain"/>
    <property type="match status" value="1"/>
</dbReference>
<feature type="transmembrane region" description="Helical" evidence="11">
    <location>
        <begin position="579"/>
        <end position="602"/>
    </location>
</feature>
<accession>A0A2S5TKZ6</accession>
<dbReference type="PANTHER" id="PTHR30081:SF1">
    <property type="entry name" value="PROTEIN TRANSLOCASE SUBUNIT SECD"/>
    <property type="match status" value="1"/>
</dbReference>
<evidence type="ECO:0000256" key="8">
    <source>
        <dbReference type="ARBA" id="ARBA00023136"/>
    </source>
</evidence>
<keyword evidence="6 11" id="KW-1133">Transmembrane helix</keyword>
<reference evidence="16 17" key="1">
    <citation type="submission" date="2018-02" db="EMBL/GenBank/DDBJ databases">
        <title>Genome sequencing of Solimonas sp. HR-BB.</title>
        <authorList>
            <person name="Lee Y."/>
            <person name="Jeon C.O."/>
        </authorList>
    </citation>
    <scope>NUCLEOTIDE SEQUENCE [LARGE SCALE GENOMIC DNA]</scope>
    <source>
        <strain evidence="16 17">HR-BB</strain>
    </source>
</reference>
<dbReference type="GO" id="GO:0043952">
    <property type="term" value="P:protein transport by the Sec complex"/>
    <property type="evidence" value="ECO:0007669"/>
    <property type="project" value="UniProtKB-UniRule"/>
</dbReference>
<feature type="transmembrane region" description="Helical" evidence="11">
    <location>
        <begin position="507"/>
        <end position="529"/>
    </location>
</feature>
<sequence>MKPYASWKYVVLVLALVFGALYSAPNIYGDDPSVQVTMESGDPLPADFGDIVAKALEARKLVPIASGVEDGHWVVRLPDTDAQLQASEQLKRELGRGYVVALSSASKTPGWLRAIGAKPMNLGLDLRGGVHFLLEVDLDEVNKKAVQRIITDVPAFLRKEDVRYTGRREASGAAVLEFADAATLDEARKLIARNFPEYALTVPANSPTQLQIALSQQEAKRIVDFAVQQNLTTLRSRVNQLGVAEPLVQRQGVNRIVVQLPGVQDTTRVKELLGATATLEYRAVDEADAYSAAASGITPAGTELFYTREDRRPVLLKREIIAGGDNLVDAAATVDEQGGPAVSVVLDGAAAKRMFAFTERNVGKPMAVLFKEREVVTNYNAQGVAIREHRDVEEIISIASIRGVFGKRFQTTGLSSKEAHDLALLLKAGALAAPVEIVEERTVGPSLGADNIRRGIAAAVLGMALVALFMVVYYRVFGLFAVAALLMNTVLVAAILSLLQATLTMPGIAGIVLHLGIAVDANVLIYERIREELRNGMKPHAAIEAGYERAFLTIADANITVLIATMTLFALGAGPIKGFAITLAIGIVCSQFTAIVGSRALAQLFFAKRPLKDVPVW</sequence>
<keyword evidence="5 11" id="KW-0653">Protein transport</keyword>
<dbReference type="Proteomes" id="UP000238220">
    <property type="component" value="Unassembled WGS sequence"/>
</dbReference>
<evidence type="ECO:0000256" key="10">
    <source>
        <dbReference type="ARBA" id="ARBA00068220"/>
    </source>
</evidence>
<protein>
    <recommendedName>
        <fullName evidence="10 11">Protein translocase subunit SecD</fullName>
    </recommendedName>
</protein>
<evidence type="ECO:0000256" key="7">
    <source>
        <dbReference type="ARBA" id="ARBA00023010"/>
    </source>
</evidence>